<dbReference type="SUPFAM" id="SSF88713">
    <property type="entry name" value="Glycoside hydrolase/deacetylase"/>
    <property type="match status" value="1"/>
</dbReference>
<evidence type="ECO:0000256" key="2">
    <source>
        <dbReference type="ARBA" id="ARBA00023277"/>
    </source>
</evidence>
<dbReference type="GO" id="GO:0003824">
    <property type="term" value="F:catalytic activity"/>
    <property type="evidence" value="ECO:0007669"/>
    <property type="project" value="InterPro"/>
</dbReference>
<dbReference type="GO" id="GO:0005975">
    <property type="term" value="P:carbohydrate metabolic process"/>
    <property type="evidence" value="ECO:0007669"/>
    <property type="project" value="InterPro"/>
</dbReference>
<name>A0A7J3XY02_9CREN</name>
<dbReference type="CDD" id="cd10795">
    <property type="entry name" value="GH57N_MJA1_like"/>
    <property type="match status" value="1"/>
</dbReference>
<dbReference type="PANTHER" id="PTHR36306">
    <property type="entry name" value="ALPHA-AMYLASE-RELATED-RELATED"/>
    <property type="match status" value="1"/>
</dbReference>
<evidence type="ECO:0000256" key="1">
    <source>
        <dbReference type="ARBA" id="ARBA00006821"/>
    </source>
</evidence>
<dbReference type="Gene3D" id="3.20.110.20">
    <property type="match status" value="1"/>
</dbReference>
<dbReference type="PANTHER" id="PTHR36306:SF1">
    <property type="entry name" value="ALPHA-AMYLASE-RELATED"/>
    <property type="match status" value="1"/>
</dbReference>
<evidence type="ECO:0000259" key="3">
    <source>
        <dbReference type="Pfam" id="PF03065"/>
    </source>
</evidence>
<dbReference type="Pfam" id="PF03065">
    <property type="entry name" value="Glyco_hydro_57"/>
    <property type="match status" value="1"/>
</dbReference>
<gene>
    <name evidence="4" type="ORF">ENM60_02285</name>
</gene>
<comment type="similarity">
    <text evidence="1">Belongs to the glycosyl hydrolase 57 family.</text>
</comment>
<feature type="domain" description="Glycoside hydrolase family 57 N-terminal" evidence="3">
    <location>
        <begin position="5"/>
        <end position="309"/>
    </location>
</feature>
<dbReference type="InterPro" id="IPR011330">
    <property type="entry name" value="Glyco_hydro/deAcase_b/a-brl"/>
</dbReference>
<protein>
    <submittedName>
        <fullName evidence="4">Alpha-amylase</fullName>
    </submittedName>
</protein>
<reference evidence="4" key="1">
    <citation type="journal article" date="2020" name="mSystems">
        <title>Genome- and Community-Level Interaction Insights into Carbon Utilization and Element Cycling Functions of Hydrothermarchaeota in Hydrothermal Sediment.</title>
        <authorList>
            <person name="Zhou Z."/>
            <person name="Liu Y."/>
            <person name="Xu W."/>
            <person name="Pan J."/>
            <person name="Luo Z.H."/>
            <person name="Li M."/>
        </authorList>
    </citation>
    <scope>NUCLEOTIDE SEQUENCE [LARGE SCALE GENOMIC DNA]</scope>
    <source>
        <strain evidence="4">SpSt-110</strain>
    </source>
</reference>
<proteinExistence type="inferred from homology"/>
<dbReference type="InterPro" id="IPR004300">
    <property type="entry name" value="Glyco_hydro_57_N"/>
</dbReference>
<dbReference type="EMBL" id="DRYK01000030">
    <property type="protein sequence ID" value="HHP67608.1"/>
    <property type="molecule type" value="Genomic_DNA"/>
</dbReference>
<dbReference type="AlphaFoldDB" id="A0A7J3XY02"/>
<organism evidence="4">
    <name type="scientific">Thermogladius calderae</name>
    <dbReference type="NCBI Taxonomy" id="1200300"/>
    <lineage>
        <taxon>Archaea</taxon>
        <taxon>Thermoproteota</taxon>
        <taxon>Thermoprotei</taxon>
        <taxon>Desulfurococcales</taxon>
        <taxon>Desulfurococcaceae</taxon>
        <taxon>Thermogladius</taxon>
    </lineage>
</organism>
<accession>A0A7J3XY02</accession>
<dbReference type="InterPro" id="IPR052046">
    <property type="entry name" value="GH57_Enzymes"/>
</dbReference>
<evidence type="ECO:0000313" key="4">
    <source>
        <dbReference type="EMBL" id="HHP67608.1"/>
    </source>
</evidence>
<sequence>MPDVVLVFEVHQPYRLARNVYHRLVERALKGELTLRDVEEAIFDQPLNKLVMERASSKCYIPATRIILENIQRYRNSDRRFKVSYSVSGVFLEQASRWAPEVLNLIRSVAETGLAEFISQTYYHSMVAFLGVPEYRELVEQVSEHRRVIEELTGLKPVTVENTEFSYNNDIAAVFAGLGYKAVLTEGVERVLGWRSPNYVYKAYGSEIKVLTRNYRLSDDVGFRFSDRNWDQYPLTADKYSAWLSATPGDVLLIALDYETFGEHHWPESGIHEFLRWLPGEVLKYSNLSFSTPSEVVDKYPARDTIDVPPWSTISWADERDLSAWLGNTMQQASMKALYDLYYYVNAIGDAGLKRLWKLLSISDHLYYQATKFGSIGEVHAYFSPYKNAGDAYALFMEAVGVLSTLVAEAITRDPRGFIVRFETPPEKAFYFYSPASGYTGLRASSLGEFLDLLRRIPEDVFLYHAGRGDFSSWIRNVFMLEDLAAAVAEAEKKHPGEARKAVEIAVKSQLGV</sequence>
<comment type="caution">
    <text evidence="4">The sequence shown here is derived from an EMBL/GenBank/DDBJ whole genome shotgun (WGS) entry which is preliminary data.</text>
</comment>
<keyword evidence="2" id="KW-0119">Carbohydrate metabolism</keyword>